<dbReference type="SUPFAM" id="SSF55874">
    <property type="entry name" value="ATPase domain of HSP90 chaperone/DNA topoisomerase II/histidine kinase"/>
    <property type="match status" value="1"/>
</dbReference>
<proteinExistence type="predicted"/>
<organism evidence="6 7">
    <name type="scientific">Albidiferax ferrireducens (strain ATCC BAA-621 / DSM 15236 / T118)</name>
    <name type="common">Rhodoferax ferrireducens</name>
    <dbReference type="NCBI Taxonomy" id="338969"/>
    <lineage>
        <taxon>Bacteria</taxon>
        <taxon>Pseudomonadati</taxon>
        <taxon>Pseudomonadota</taxon>
        <taxon>Betaproteobacteria</taxon>
        <taxon>Burkholderiales</taxon>
        <taxon>Comamonadaceae</taxon>
        <taxon>Rhodoferax</taxon>
    </lineage>
</organism>
<dbReference type="InterPro" id="IPR036890">
    <property type="entry name" value="HATPase_C_sf"/>
</dbReference>
<dbReference type="InterPro" id="IPR005467">
    <property type="entry name" value="His_kinase_dom"/>
</dbReference>
<evidence type="ECO:0000256" key="3">
    <source>
        <dbReference type="ARBA" id="ARBA00022679"/>
    </source>
</evidence>
<evidence type="ECO:0000259" key="5">
    <source>
        <dbReference type="PROSITE" id="PS50109"/>
    </source>
</evidence>
<dbReference type="AlphaFoldDB" id="Q221S3"/>
<evidence type="ECO:0000256" key="1">
    <source>
        <dbReference type="ARBA" id="ARBA00000085"/>
    </source>
</evidence>
<reference evidence="7" key="1">
    <citation type="submission" date="2006-02" db="EMBL/GenBank/DDBJ databases">
        <title>Complete sequence of chromosome of Rhodoferax ferrireducens DSM 15236.</title>
        <authorList>
            <person name="Copeland A."/>
            <person name="Lucas S."/>
            <person name="Lapidus A."/>
            <person name="Barry K."/>
            <person name="Detter J.C."/>
            <person name="Glavina del Rio T."/>
            <person name="Hammon N."/>
            <person name="Israni S."/>
            <person name="Pitluck S."/>
            <person name="Brettin T."/>
            <person name="Bruce D."/>
            <person name="Han C."/>
            <person name="Tapia R."/>
            <person name="Gilna P."/>
            <person name="Kiss H."/>
            <person name="Schmutz J."/>
            <person name="Larimer F."/>
            <person name="Land M."/>
            <person name="Kyrpides N."/>
            <person name="Ivanova N."/>
            <person name="Richardson P."/>
        </authorList>
    </citation>
    <scope>NUCLEOTIDE SEQUENCE [LARGE SCALE GENOMIC DNA]</scope>
    <source>
        <strain evidence="7">ATCC BAA-621 / DSM 15236 / T118</strain>
    </source>
</reference>
<dbReference type="Gene3D" id="3.30.565.10">
    <property type="entry name" value="Histidine kinase-like ATPase, C-terminal domain"/>
    <property type="match status" value="1"/>
</dbReference>
<dbReference type="InterPro" id="IPR003594">
    <property type="entry name" value="HATPase_dom"/>
</dbReference>
<gene>
    <name evidence="6" type="ordered locus">Rfer_0478</name>
</gene>
<protein>
    <recommendedName>
        <fullName evidence="2">histidine kinase</fullName>
        <ecNumber evidence="2">2.7.13.3</ecNumber>
    </recommendedName>
</protein>
<dbReference type="eggNOG" id="COG2205">
    <property type="taxonomic scope" value="Bacteria"/>
</dbReference>
<dbReference type="EMBL" id="CP000267">
    <property type="protein sequence ID" value="ABD68230.1"/>
    <property type="molecule type" value="Genomic_DNA"/>
</dbReference>
<dbReference type="SUPFAM" id="SSF47384">
    <property type="entry name" value="Homodimeric domain of signal transducing histidine kinase"/>
    <property type="match status" value="1"/>
</dbReference>
<dbReference type="InterPro" id="IPR050351">
    <property type="entry name" value="BphY/WalK/GraS-like"/>
</dbReference>
<dbReference type="PROSITE" id="PS50109">
    <property type="entry name" value="HIS_KIN"/>
    <property type="match status" value="1"/>
</dbReference>
<evidence type="ECO:0000256" key="4">
    <source>
        <dbReference type="ARBA" id="ARBA00022777"/>
    </source>
</evidence>
<dbReference type="KEGG" id="rfr:Rfer_0478"/>
<dbReference type="Proteomes" id="UP000008332">
    <property type="component" value="Chromosome"/>
</dbReference>
<name>Q221S3_ALBFT</name>
<dbReference type="RefSeq" id="WP_011462803.1">
    <property type="nucleotide sequence ID" value="NC_007908.1"/>
</dbReference>
<comment type="catalytic activity">
    <reaction evidence="1">
        <text>ATP + protein L-histidine = ADP + protein N-phospho-L-histidine.</text>
        <dbReference type="EC" id="2.7.13.3"/>
    </reaction>
</comment>
<dbReference type="GO" id="GO:0007234">
    <property type="term" value="P:osmosensory signaling via phosphorelay pathway"/>
    <property type="evidence" value="ECO:0007669"/>
    <property type="project" value="TreeGrafter"/>
</dbReference>
<dbReference type="OrthoDB" id="9122109at2"/>
<dbReference type="HOGENOM" id="CLU_105049_0_0_4"/>
<dbReference type="SMART" id="SM00387">
    <property type="entry name" value="HATPase_c"/>
    <property type="match status" value="1"/>
</dbReference>
<feature type="domain" description="Histidine kinase" evidence="5">
    <location>
        <begin position="14"/>
        <end position="230"/>
    </location>
</feature>
<evidence type="ECO:0000313" key="6">
    <source>
        <dbReference type="EMBL" id="ABD68230.1"/>
    </source>
</evidence>
<dbReference type="PANTHER" id="PTHR42878">
    <property type="entry name" value="TWO-COMPONENT HISTIDINE KINASE"/>
    <property type="match status" value="1"/>
</dbReference>
<keyword evidence="4 6" id="KW-0418">Kinase</keyword>
<dbReference type="GO" id="GO:0000156">
    <property type="term" value="F:phosphorelay response regulator activity"/>
    <property type="evidence" value="ECO:0007669"/>
    <property type="project" value="TreeGrafter"/>
</dbReference>
<evidence type="ECO:0000256" key="2">
    <source>
        <dbReference type="ARBA" id="ARBA00012438"/>
    </source>
</evidence>
<dbReference type="EC" id="2.7.13.3" evidence="2"/>
<evidence type="ECO:0000313" key="7">
    <source>
        <dbReference type="Proteomes" id="UP000008332"/>
    </source>
</evidence>
<dbReference type="Pfam" id="PF02518">
    <property type="entry name" value="HATPase_c"/>
    <property type="match status" value="1"/>
</dbReference>
<dbReference type="InterPro" id="IPR036097">
    <property type="entry name" value="HisK_dim/P_sf"/>
</dbReference>
<keyword evidence="3 6" id="KW-0808">Transferase</keyword>
<sequence>MTTEDISFTDFIASSIHDMKNSLNVQVNGLETIADACRARFDDDTLAALGPIIHQAHRMNANLIQLLSLYKLGKSIYPVDIAEQSVADVIAETLLHNRSVMEFKGITMDVDCDEGCYWYFDRDLVTGILLNALNNAYSYTTDKIRIAARIEGGFLELRVEDNGRGYPDTMLQSDGMAANKGVNFSSGSTGLGFYFSSRVAQMHKNGARQGSLTIENGGAYGGGCFVVRLP</sequence>
<dbReference type="PANTHER" id="PTHR42878:SF13">
    <property type="entry name" value="HISTIDINE KINASE"/>
    <property type="match status" value="1"/>
</dbReference>
<dbReference type="GO" id="GO:0030295">
    <property type="term" value="F:protein kinase activator activity"/>
    <property type="evidence" value="ECO:0007669"/>
    <property type="project" value="TreeGrafter"/>
</dbReference>
<dbReference type="STRING" id="338969.Rfer_0478"/>
<dbReference type="GO" id="GO:0000155">
    <property type="term" value="F:phosphorelay sensor kinase activity"/>
    <property type="evidence" value="ECO:0007669"/>
    <property type="project" value="InterPro"/>
</dbReference>
<accession>Q221S3</accession>
<keyword evidence="7" id="KW-1185">Reference proteome</keyword>